<dbReference type="InterPro" id="IPR000847">
    <property type="entry name" value="LysR_HTH_N"/>
</dbReference>
<keyword evidence="4" id="KW-0804">Transcription</keyword>
<keyword evidence="3" id="KW-0238">DNA-binding</keyword>
<dbReference type="EMBL" id="VBUI01000011">
    <property type="protein sequence ID" value="TLF50714.1"/>
    <property type="molecule type" value="Genomic_DNA"/>
</dbReference>
<organism evidence="6 7">
    <name type="scientific">Halomonas urmiana</name>
    <dbReference type="NCBI Taxonomy" id="490901"/>
    <lineage>
        <taxon>Bacteria</taxon>
        <taxon>Pseudomonadati</taxon>
        <taxon>Pseudomonadota</taxon>
        <taxon>Gammaproteobacteria</taxon>
        <taxon>Oceanospirillales</taxon>
        <taxon>Halomonadaceae</taxon>
        <taxon>Halomonas</taxon>
    </lineage>
</organism>
<dbReference type="Pfam" id="PF00126">
    <property type="entry name" value="HTH_1"/>
    <property type="match status" value="1"/>
</dbReference>
<dbReference type="OrthoDB" id="8839911at2"/>
<dbReference type="Gene3D" id="3.40.190.290">
    <property type="match status" value="1"/>
</dbReference>
<sequence length="332" mass="37191">MRPIHDTLDWNLLRTFIVIVQEESVSRAAVRLYLSQPAVSLSLKRLEERLGQRLIERDSHRFHVTQAGQLVYREAVDIYANVARLAASVGEADPEVAGHVSLLFITGIQCRFLDSVFERFHRLFPQITFEIEDMSSQEVQHALLQRQGALGICLALQCPENLTSQVLARQRYRLYCGRSHVLYGRHNLPMDSLMHEAYVSFGSEQLDGVLSPLAVFRAQHGLQGPVVGQSSSLQEIQRMVLAGWGIGCLPEHLVARDVEEGRLWPLPPYDGVADIDLNLMWHRDARFSAAESAFIDFFLNAMAKVPLEARLTAGLEAAEETPEAESSAYDGA</sequence>
<gene>
    <name evidence="6" type="ORF">FEI13_08515</name>
</gene>
<protein>
    <submittedName>
        <fullName evidence="6">LysR family transcriptional regulator</fullName>
    </submittedName>
</protein>
<evidence type="ECO:0000313" key="6">
    <source>
        <dbReference type="EMBL" id="TLF50714.1"/>
    </source>
</evidence>
<dbReference type="RefSeq" id="WP_138181118.1">
    <property type="nucleotide sequence ID" value="NZ_VBUI01000011.1"/>
</dbReference>
<accession>A0A5R8MHM2</accession>
<keyword evidence="2" id="KW-0805">Transcription regulation</keyword>
<evidence type="ECO:0000256" key="4">
    <source>
        <dbReference type="ARBA" id="ARBA00023163"/>
    </source>
</evidence>
<dbReference type="Pfam" id="PF03466">
    <property type="entry name" value="LysR_substrate"/>
    <property type="match status" value="1"/>
</dbReference>
<proteinExistence type="inferred from homology"/>
<dbReference type="FunFam" id="1.10.10.10:FF:000001">
    <property type="entry name" value="LysR family transcriptional regulator"/>
    <property type="match status" value="1"/>
</dbReference>
<feature type="domain" description="HTH lysR-type" evidence="5">
    <location>
        <begin position="8"/>
        <end position="65"/>
    </location>
</feature>
<evidence type="ECO:0000256" key="1">
    <source>
        <dbReference type="ARBA" id="ARBA00009437"/>
    </source>
</evidence>
<dbReference type="SUPFAM" id="SSF46785">
    <property type="entry name" value="Winged helix' DNA-binding domain"/>
    <property type="match status" value="1"/>
</dbReference>
<dbReference type="InterPro" id="IPR005119">
    <property type="entry name" value="LysR_subst-bd"/>
</dbReference>
<dbReference type="AlphaFoldDB" id="A0A5R8MHM2"/>
<reference evidence="6 7" key="1">
    <citation type="journal article" date="2007" name="Int. J. Syst. Evol. Microbiol.">
        <title>Halomonas saccharevitans sp. nov., Halomonas arcis sp. nov. and Halomonas subterranea sp. nov., halophilic bacteria isolated from hypersaline environments of China.</title>
        <authorList>
            <person name="Xu X.W."/>
            <person name="Wu Y.H."/>
            <person name="Zhou Z."/>
            <person name="Wang C.S."/>
            <person name="Zhou Y.G."/>
            <person name="Zhang H.B."/>
            <person name="Wang Y."/>
            <person name="Wu M."/>
        </authorList>
    </citation>
    <scope>NUCLEOTIDE SEQUENCE [LARGE SCALE GENOMIC DNA]</scope>
    <source>
        <strain evidence="6 7">TBZ3</strain>
    </source>
</reference>
<dbReference type="GO" id="GO:0003677">
    <property type="term" value="F:DNA binding"/>
    <property type="evidence" value="ECO:0007669"/>
    <property type="project" value="UniProtKB-KW"/>
</dbReference>
<comment type="similarity">
    <text evidence="1">Belongs to the LysR transcriptional regulatory family.</text>
</comment>
<dbReference type="PANTHER" id="PTHR30419">
    <property type="entry name" value="HTH-TYPE TRANSCRIPTIONAL REGULATOR YBHD"/>
    <property type="match status" value="1"/>
</dbReference>
<dbReference type="PRINTS" id="PR00039">
    <property type="entry name" value="HTHLYSR"/>
</dbReference>
<dbReference type="Proteomes" id="UP000306973">
    <property type="component" value="Unassembled WGS sequence"/>
</dbReference>
<dbReference type="GO" id="GO:0003700">
    <property type="term" value="F:DNA-binding transcription factor activity"/>
    <property type="evidence" value="ECO:0007669"/>
    <property type="project" value="InterPro"/>
</dbReference>
<dbReference type="GO" id="GO:0005829">
    <property type="term" value="C:cytosol"/>
    <property type="evidence" value="ECO:0007669"/>
    <property type="project" value="TreeGrafter"/>
</dbReference>
<dbReference type="InterPro" id="IPR036388">
    <property type="entry name" value="WH-like_DNA-bd_sf"/>
</dbReference>
<dbReference type="Gene3D" id="1.10.10.10">
    <property type="entry name" value="Winged helix-like DNA-binding domain superfamily/Winged helix DNA-binding domain"/>
    <property type="match status" value="1"/>
</dbReference>
<keyword evidence="7" id="KW-1185">Reference proteome</keyword>
<comment type="caution">
    <text evidence="6">The sequence shown here is derived from an EMBL/GenBank/DDBJ whole genome shotgun (WGS) entry which is preliminary data.</text>
</comment>
<evidence type="ECO:0000313" key="7">
    <source>
        <dbReference type="Proteomes" id="UP000306973"/>
    </source>
</evidence>
<dbReference type="InterPro" id="IPR036390">
    <property type="entry name" value="WH_DNA-bd_sf"/>
</dbReference>
<evidence type="ECO:0000256" key="3">
    <source>
        <dbReference type="ARBA" id="ARBA00023125"/>
    </source>
</evidence>
<dbReference type="SUPFAM" id="SSF53850">
    <property type="entry name" value="Periplasmic binding protein-like II"/>
    <property type="match status" value="1"/>
</dbReference>
<dbReference type="PANTHER" id="PTHR30419:SF8">
    <property type="entry name" value="NITROGEN ASSIMILATION TRANSCRIPTIONAL ACTIVATOR-RELATED"/>
    <property type="match status" value="1"/>
</dbReference>
<dbReference type="CDD" id="cd05466">
    <property type="entry name" value="PBP2_LTTR_substrate"/>
    <property type="match status" value="1"/>
</dbReference>
<dbReference type="InterPro" id="IPR050950">
    <property type="entry name" value="HTH-type_LysR_regulators"/>
</dbReference>
<evidence type="ECO:0000256" key="2">
    <source>
        <dbReference type="ARBA" id="ARBA00023015"/>
    </source>
</evidence>
<dbReference type="PROSITE" id="PS50931">
    <property type="entry name" value="HTH_LYSR"/>
    <property type="match status" value="1"/>
</dbReference>
<name>A0A5R8MHM2_9GAMM</name>
<evidence type="ECO:0000259" key="5">
    <source>
        <dbReference type="PROSITE" id="PS50931"/>
    </source>
</evidence>